<evidence type="ECO:0000313" key="3">
    <source>
        <dbReference type="Proteomes" id="UP000631114"/>
    </source>
</evidence>
<reference evidence="2 3" key="1">
    <citation type="submission" date="2020-10" db="EMBL/GenBank/DDBJ databases">
        <title>The Coptis chinensis genome and diversification of protoberbering-type alkaloids.</title>
        <authorList>
            <person name="Wang B."/>
            <person name="Shu S."/>
            <person name="Song C."/>
            <person name="Liu Y."/>
        </authorList>
    </citation>
    <scope>NUCLEOTIDE SEQUENCE [LARGE SCALE GENOMIC DNA]</scope>
    <source>
        <strain evidence="2">HL-2020</strain>
        <tissue evidence="2">Leaf</tissue>
    </source>
</reference>
<name>A0A835IR04_9MAGN</name>
<dbReference type="EMBL" id="JADFTS010000002">
    <property type="protein sequence ID" value="KAF9622146.1"/>
    <property type="molecule type" value="Genomic_DNA"/>
</dbReference>
<organism evidence="2 3">
    <name type="scientific">Coptis chinensis</name>
    <dbReference type="NCBI Taxonomy" id="261450"/>
    <lineage>
        <taxon>Eukaryota</taxon>
        <taxon>Viridiplantae</taxon>
        <taxon>Streptophyta</taxon>
        <taxon>Embryophyta</taxon>
        <taxon>Tracheophyta</taxon>
        <taxon>Spermatophyta</taxon>
        <taxon>Magnoliopsida</taxon>
        <taxon>Ranunculales</taxon>
        <taxon>Ranunculaceae</taxon>
        <taxon>Coptidoideae</taxon>
        <taxon>Coptis</taxon>
    </lineage>
</organism>
<protein>
    <recommendedName>
        <fullName evidence="1">Large ribosomal subunit protein uL23 N-terminal domain-containing protein</fullName>
    </recommendedName>
</protein>
<dbReference type="AlphaFoldDB" id="A0A835IR04"/>
<dbReference type="Proteomes" id="UP000631114">
    <property type="component" value="Unassembled WGS sequence"/>
</dbReference>
<dbReference type="InterPro" id="IPR005633">
    <property type="entry name" value="Ribosomal_uL23_N"/>
</dbReference>
<accession>A0A835IR04</accession>
<proteinExistence type="predicted"/>
<dbReference type="Pfam" id="PF03939">
    <property type="entry name" value="Ribosomal_L23eN"/>
    <property type="match status" value="1"/>
</dbReference>
<comment type="caution">
    <text evidence="2">The sequence shown here is derived from an EMBL/GenBank/DDBJ whole genome shotgun (WGS) entry which is preliminary data.</text>
</comment>
<feature type="non-terminal residue" evidence="2">
    <location>
        <position position="255"/>
    </location>
</feature>
<keyword evidence="3" id="KW-1185">Reference proteome</keyword>
<evidence type="ECO:0000259" key="1">
    <source>
        <dbReference type="Pfam" id="PF03939"/>
    </source>
</evidence>
<dbReference type="InterPro" id="IPR017451">
    <property type="entry name" value="F-box-assoc_interact_dom"/>
</dbReference>
<evidence type="ECO:0000313" key="2">
    <source>
        <dbReference type="EMBL" id="KAF9622146.1"/>
    </source>
</evidence>
<dbReference type="NCBIfam" id="TIGR01640">
    <property type="entry name" value="F_box_assoc_1"/>
    <property type="match status" value="1"/>
</dbReference>
<sequence>NEYRIIRLIRLEACVISVFTFKVGIWAQENVNLKRIEGTWRNVEKRLVSGFEETYYVLVNGVTHWLGSESKGVTVCFDLKDERFYEMQMSDLDVNYVCHPGEVRVSLGDLGGLLSLFFMLQAKEVDIWVMGEYGLAKSGEIIIRKDYGQLLLYDLKQNFDSENVPPKYSTTLSSLRDKAVPCDFKAIKEVIVRNLGQELSDIVGDPCVFEEGPKEQALKAAKAVKSGVSTLKKKAKKIRTSVTFHRLKTLKKARP</sequence>
<gene>
    <name evidence="2" type="ORF">IFM89_029430</name>
</gene>
<feature type="domain" description="Large ribosomal subunit protein uL23 N-terminal" evidence="1">
    <location>
        <begin position="213"/>
        <end position="254"/>
    </location>
</feature>
<dbReference type="OrthoDB" id="5314306at2759"/>